<comment type="pathway">
    <text evidence="2">Cofactor biosynthesis; L-ascorbate biosynthesis.</text>
</comment>
<evidence type="ECO:0000256" key="1">
    <source>
        <dbReference type="ARBA" id="ARBA00001974"/>
    </source>
</evidence>
<evidence type="ECO:0000256" key="3">
    <source>
        <dbReference type="ARBA" id="ARBA00023002"/>
    </source>
</evidence>
<gene>
    <name evidence="7" type="ORF">HHK36_019598</name>
</gene>
<name>A0A834Z070_TETSI</name>
<dbReference type="EMBL" id="JABCRI010000013">
    <property type="protein sequence ID" value="KAF8395648.1"/>
    <property type="molecule type" value="Genomic_DNA"/>
</dbReference>
<evidence type="ECO:0000259" key="6">
    <source>
        <dbReference type="PROSITE" id="PS51387"/>
    </source>
</evidence>
<evidence type="ECO:0000256" key="4">
    <source>
        <dbReference type="SAM" id="MobiDB-lite"/>
    </source>
</evidence>
<dbReference type="OMA" id="KYRKAWG"/>
<dbReference type="PANTHER" id="PTHR43762:SF1">
    <property type="entry name" value="D-ARABINONO-1,4-LACTONE OXIDASE"/>
    <property type="match status" value="1"/>
</dbReference>
<dbReference type="GO" id="GO:0071949">
    <property type="term" value="F:FAD binding"/>
    <property type="evidence" value="ECO:0007669"/>
    <property type="project" value="InterPro"/>
</dbReference>
<dbReference type="InterPro" id="IPR016169">
    <property type="entry name" value="FAD-bd_PCMH_sub2"/>
</dbReference>
<dbReference type="InterPro" id="IPR010031">
    <property type="entry name" value="FAD_lactone_oxidase-like"/>
</dbReference>
<dbReference type="InterPro" id="IPR006094">
    <property type="entry name" value="Oxid_FAD_bind_N"/>
</dbReference>
<dbReference type="InterPro" id="IPR007173">
    <property type="entry name" value="ALO_C"/>
</dbReference>
<dbReference type="Gene3D" id="3.30.465.10">
    <property type="match status" value="2"/>
</dbReference>
<evidence type="ECO:0000256" key="2">
    <source>
        <dbReference type="ARBA" id="ARBA00005147"/>
    </source>
</evidence>
<dbReference type="GO" id="GO:0003885">
    <property type="term" value="F:D-arabinono-1,4-lactone oxidase activity"/>
    <property type="evidence" value="ECO:0007669"/>
    <property type="project" value="InterPro"/>
</dbReference>
<feature type="domain" description="FAD-binding PCMH-type" evidence="6">
    <location>
        <begin position="118"/>
        <end position="399"/>
    </location>
</feature>
<comment type="caution">
    <text evidence="7">The sequence shown here is derived from an EMBL/GenBank/DDBJ whole genome shotgun (WGS) entry which is preliminary data.</text>
</comment>
<accession>A0A834Z070</accession>
<keyword evidence="5" id="KW-0812">Transmembrane</keyword>
<dbReference type="Proteomes" id="UP000655225">
    <property type="component" value="Unassembled WGS sequence"/>
</dbReference>
<keyword evidence="3" id="KW-0560">Oxidoreductase</keyword>
<dbReference type="InterPro" id="IPR010029">
    <property type="entry name" value="GL_DH"/>
</dbReference>
<dbReference type="NCBIfam" id="TIGR01676">
    <property type="entry name" value="GLDHase"/>
    <property type="match status" value="1"/>
</dbReference>
<dbReference type="GO" id="GO:0019853">
    <property type="term" value="P:L-ascorbic acid biosynthetic process"/>
    <property type="evidence" value="ECO:0007669"/>
    <property type="project" value="UniProtKB-UniPathway"/>
</dbReference>
<dbReference type="UniPathway" id="UPA00132"/>
<dbReference type="Gene3D" id="3.30.43.10">
    <property type="entry name" value="Uridine Diphospho-n-acetylenolpyruvylglucosamine Reductase, domain 2"/>
    <property type="match status" value="1"/>
</dbReference>
<feature type="region of interest" description="Disordered" evidence="4">
    <location>
        <begin position="275"/>
        <end position="319"/>
    </location>
</feature>
<organism evidence="7 8">
    <name type="scientific">Tetracentron sinense</name>
    <name type="common">Spur-leaf</name>
    <dbReference type="NCBI Taxonomy" id="13715"/>
    <lineage>
        <taxon>Eukaryota</taxon>
        <taxon>Viridiplantae</taxon>
        <taxon>Streptophyta</taxon>
        <taxon>Embryophyta</taxon>
        <taxon>Tracheophyta</taxon>
        <taxon>Spermatophyta</taxon>
        <taxon>Magnoliopsida</taxon>
        <taxon>Trochodendrales</taxon>
        <taxon>Trochodendraceae</taxon>
        <taxon>Tetracentron</taxon>
    </lineage>
</organism>
<feature type="compositionally biased region" description="Polar residues" evidence="4">
    <location>
        <begin position="304"/>
        <end position="319"/>
    </location>
</feature>
<dbReference type="InterPro" id="IPR036318">
    <property type="entry name" value="FAD-bd_PCMH-like_sf"/>
</dbReference>
<dbReference type="PANTHER" id="PTHR43762">
    <property type="entry name" value="L-GULONOLACTONE OXIDASE"/>
    <property type="match status" value="1"/>
</dbReference>
<dbReference type="Pfam" id="PF01565">
    <property type="entry name" value="FAD_binding_4"/>
    <property type="match status" value="1"/>
</dbReference>
<reference evidence="7 8" key="1">
    <citation type="submission" date="2020-04" db="EMBL/GenBank/DDBJ databases">
        <title>Plant Genome Project.</title>
        <authorList>
            <person name="Zhang R.-G."/>
        </authorList>
    </citation>
    <scope>NUCLEOTIDE SEQUENCE [LARGE SCALE GENOMIC DNA]</scope>
    <source>
        <strain evidence="7">YNK0</strain>
        <tissue evidence="7">Leaf</tissue>
    </source>
</reference>
<feature type="transmembrane region" description="Helical" evidence="5">
    <location>
        <begin position="68"/>
        <end position="86"/>
    </location>
</feature>
<keyword evidence="8" id="KW-1185">Reference proteome</keyword>
<evidence type="ECO:0000313" key="8">
    <source>
        <dbReference type="Proteomes" id="UP000655225"/>
    </source>
</evidence>
<dbReference type="AlphaFoldDB" id="A0A834Z070"/>
<sequence length="730" mass="82969">MFRALSLRRSTQAFLQQQRCPSNPPSHPHFQSLLTLQHLNPNPNPNFLRPFCSSPSSSSTSDAEIRKYLGYFALLLGCGVATYYSFPFPENAKHKKAELFRYAPLPEDLHTVSNWSGTHEVHTRVFLQPENLEELEKIVKEANDKKQKIRPVGSGLSPNGIGLQRAGMVNLALMDRVLEVDKEKKTVRVQAGIRVQQLVDGIKEDGLTLQNFASIREQQIGGIIQSETRDIDHQLYDVRCKIERLIREKCMKEPCMLRIDICAVTFRMEVGAHKQVEDSGERSGGSSTNDSGTGGISTIDSRADGSSTRYSRLDGSSTGDSRADVYVAMVWCCIKVGAHGTGARLPPIDEQVISMKLVTPAKGTIELSKEKDPELFYLARCGLGGLGVVAEVTIQCVERHELVEHTAVSDIKEIKKNHKKLLAENKHVKYLWIPYTDTVVVVRCNPISKWKGPPKFKPKYGKDEALQHVRDLYQESLEKYSQLTARLVIYRVEETTTKSSENIEPDINELSFTELRDKLLALDPLNKEFVVKVNQAEAEFWRKSEGYRVGWSDEILGFDCGGQQWVSETCFPAGTLAKPSMKDIEFLEELKQLIQREEIPAPAPIEQRWTARSKSLMSPASSSVEDHIFSWVGIIMYLPTMDARQRKEITEEFFHYRHVTQTQLWDEYSAYEHWAKIEVPKDKDELASLQARLRKRFPVDAYNKARRELDPNKILSNRVLEKLFPLSETN</sequence>
<evidence type="ECO:0000256" key="5">
    <source>
        <dbReference type="SAM" id="Phobius"/>
    </source>
</evidence>
<keyword evidence="5" id="KW-0472">Membrane</keyword>
<dbReference type="Pfam" id="PF04030">
    <property type="entry name" value="ALO"/>
    <property type="match status" value="1"/>
</dbReference>
<comment type="cofactor">
    <cofactor evidence="1">
        <name>FAD</name>
        <dbReference type="ChEBI" id="CHEBI:57692"/>
    </cofactor>
</comment>
<keyword evidence="5" id="KW-1133">Transmembrane helix</keyword>
<dbReference type="GO" id="GO:0016633">
    <property type="term" value="F:galactonolactone dehydrogenase activity"/>
    <property type="evidence" value="ECO:0007669"/>
    <property type="project" value="InterPro"/>
</dbReference>
<protein>
    <recommendedName>
        <fullName evidence="6">FAD-binding PCMH-type domain-containing protein</fullName>
    </recommendedName>
</protein>
<evidence type="ECO:0000313" key="7">
    <source>
        <dbReference type="EMBL" id="KAF8395648.1"/>
    </source>
</evidence>
<dbReference type="GO" id="GO:0016020">
    <property type="term" value="C:membrane"/>
    <property type="evidence" value="ECO:0007669"/>
    <property type="project" value="InterPro"/>
</dbReference>
<dbReference type="InterPro" id="IPR016167">
    <property type="entry name" value="FAD-bd_PCMH_sub1"/>
</dbReference>
<dbReference type="InterPro" id="IPR016166">
    <property type="entry name" value="FAD-bd_PCMH"/>
</dbReference>
<dbReference type="OrthoDB" id="610608at2759"/>
<dbReference type="PROSITE" id="PS51387">
    <property type="entry name" value="FAD_PCMH"/>
    <property type="match status" value="1"/>
</dbReference>
<dbReference type="SUPFAM" id="SSF56176">
    <property type="entry name" value="FAD-binding/transporter-associated domain-like"/>
    <property type="match status" value="2"/>
</dbReference>
<proteinExistence type="predicted"/>